<dbReference type="Pfam" id="PF11725">
    <property type="entry name" value="AvrE_T3Es"/>
    <property type="match status" value="1"/>
</dbReference>
<feature type="region of interest" description="Disordered" evidence="1">
    <location>
        <begin position="109"/>
        <end position="133"/>
    </location>
</feature>
<accession>A0A3S4GIC9</accession>
<evidence type="ECO:0000313" key="3">
    <source>
        <dbReference type="Proteomes" id="UP000271603"/>
    </source>
</evidence>
<feature type="compositionally biased region" description="Basic and acidic residues" evidence="1">
    <location>
        <begin position="109"/>
        <end position="123"/>
    </location>
</feature>
<dbReference type="InterPro" id="IPR021085">
    <property type="entry name" value="AvrE_T3Es"/>
</dbReference>
<organism evidence="2 3">
    <name type="scientific">Serratia rubidaea</name>
    <name type="common">Serratia marinorubra</name>
    <dbReference type="NCBI Taxonomy" id="61652"/>
    <lineage>
        <taxon>Bacteria</taxon>
        <taxon>Pseudomonadati</taxon>
        <taxon>Pseudomonadota</taxon>
        <taxon>Gammaproteobacteria</taxon>
        <taxon>Enterobacterales</taxon>
        <taxon>Yersiniaceae</taxon>
        <taxon>Serratia</taxon>
    </lineage>
</organism>
<dbReference type="AlphaFoldDB" id="A0A3S4GIC9"/>
<gene>
    <name evidence="2" type="ORF">NCTC9419_01610</name>
</gene>
<name>A0A3S4GIC9_SERRU</name>
<evidence type="ECO:0000313" key="2">
    <source>
        <dbReference type="EMBL" id="VEA70118.1"/>
    </source>
</evidence>
<dbReference type="EMBL" id="LR134155">
    <property type="protein sequence ID" value="VEA70118.1"/>
    <property type="molecule type" value="Genomic_DNA"/>
</dbReference>
<sequence>MHFRDEVTGHWEASEEKADRLIRGQDGQAYKVEDGEVKPLKINQAGNKASLQGNLFHLTRVRNSVEADLALTGLDKNSRTQTVTALGNGRLASLREDGSVQLHQIIPGARRERMPPLPIKREACPTPKRRPAG</sequence>
<proteinExistence type="predicted"/>
<dbReference type="Proteomes" id="UP000271603">
    <property type="component" value="Chromosome"/>
</dbReference>
<protein>
    <submittedName>
        <fullName evidence="2">Pathogenicity factor</fullName>
    </submittedName>
</protein>
<reference evidence="2 3" key="1">
    <citation type="submission" date="2018-12" db="EMBL/GenBank/DDBJ databases">
        <authorList>
            <consortium name="Pathogen Informatics"/>
        </authorList>
    </citation>
    <scope>NUCLEOTIDE SEQUENCE [LARGE SCALE GENOMIC DNA]</scope>
    <source>
        <strain evidence="2 3">NCTC9419</strain>
    </source>
</reference>
<evidence type="ECO:0000256" key="1">
    <source>
        <dbReference type="SAM" id="MobiDB-lite"/>
    </source>
</evidence>